<evidence type="ECO:0000256" key="3">
    <source>
        <dbReference type="ARBA" id="ARBA00023163"/>
    </source>
</evidence>
<dbReference type="EMBL" id="JAGINU010000004">
    <property type="protein sequence ID" value="MBP2371882.1"/>
    <property type="molecule type" value="Genomic_DNA"/>
</dbReference>
<evidence type="ECO:0000313" key="7">
    <source>
        <dbReference type="Proteomes" id="UP001519295"/>
    </source>
</evidence>
<dbReference type="Gene3D" id="1.10.10.10">
    <property type="entry name" value="Winged helix-like DNA-binding domain superfamily/Winged helix DNA-binding domain"/>
    <property type="match status" value="1"/>
</dbReference>
<dbReference type="PROSITE" id="PS51078">
    <property type="entry name" value="ICLR_ED"/>
    <property type="match status" value="1"/>
</dbReference>
<dbReference type="InterPro" id="IPR014757">
    <property type="entry name" value="Tscrpt_reg_IclR_C"/>
</dbReference>
<evidence type="ECO:0000256" key="2">
    <source>
        <dbReference type="ARBA" id="ARBA00023125"/>
    </source>
</evidence>
<accession>A0ABS4W6P2</accession>
<dbReference type="InterPro" id="IPR005471">
    <property type="entry name" value="Tscrpt_reg_IclR_N"/>
</dbReference>
<protein>
    <submittedName>
        <fullName evidence="6">DNA-binding IclR family transcriptional regulator</fullName>
    </submittedName>
</protein>
<dbReference type="PROSITE" id="PS51077">
    <property type="entry name" value="HTH_ICLR"/>
    <property type="match status" value="1"/>
</dbReference>
<evidence type="ECO:0000256" key="1">
    <source>
        <dbReference type="ARBA" id="ARBA00023015"/>
    </source>
</evidence>
<proteinExistence type="predicted"/>
<keyword evidence="3" id="KW-0804">Transcription</keyword>
<dbReference type="SMART" id="SM00346">
    <property type="entry name" value="HTH_ICLR"/>
    <property type="match status" value="1"/>
</dbReference>
<dbReference type="InterPro" id="IPR029016">
    <property type="entry name" value="GAF-like_dom_sf"/>
</dbReference>
<dbReference type="SUPFAM" id="SSF55781">
    <property type="entry name" value="GAF domain-like"/>
    <property type="match status" value="1"/>
</dbReference>
<keyword evidence="7" id="KW-1185">Reference proteome</keyword>
<evidence type="ECO:0000259" key="4">
    <source>
        <dbReference type="PROSITE" id="PS51077"/>
    </source>
</evidence>
<name>A0ABS4W6P2_9PSEU</name>
<dbReference type="InterPro" id="IPR036390">
    <property type="entry name" value="WH_DNA-bd_sf"/>
</dbReference>
<evidence type="ECO:0000313" key="6">
    <source>
        <dbReference type="EMBL" id="MBP2371882.1"/>
    </source>
</evidence>
<dbReference type="PANTHER" id="PTHR30136">
    <property type="entry name" value="HELIX-TURN-HELIX TRANSCRIPTIONAL REGULATOR, ICLR FAMILY"/>
    <property type="match status" value="1"/>
</dbReference>
<feature type="domain" description="HTH iclR-type" evidence="4">
    <location>
        <begin position="4"/>
        <end position="65"/>
    </location>
</feature>
<dbReference type="Proteomes" id="UP001519295">
    <property type="component" value="Unassembled WGS sequence"/>
</dbReference>
<dbReference type="SUPFAM" id="SSF46785">
    <property type="entry name" value="Winged helix' DNA-binding domain"/>
    <property type="match status" value="1"/>
</dbReference>
<evidence type="ECO:0000259" key="5">
    <source>
        <dbReference type="PROSITE" id="PS51078"/>
    </source>
</evidence>
<comment type="caution">
    <text evidence="6">The sequence shown here is derived from an EMBL/GenBank/DDBJ whole genome shotgun (WGS) entry which is preliminary data.</text>
</comment>
<dbReference type="Pfam" id="PF09339">
    <property type="entry name" value="HTH_IclR"/>
    <property type="match status" value="1"/>
</dbReference>
<dbReference type="PANTHER" id="PTHR30136:SF35">
    <property type="entry name" value="HTH-TYPE TRANSCRIPTIONAL REGULATOR RV1719"/>
    <property type="match status" value="1"/>
</dbReference>
<dbReference type="InterPro" id="IPR050707">
    <property type="entry name" value="HTH_MetabolicPath_Reg"/>
</dbReference>
<keyword evidence="1" id="KW-0805">Transcription regulation</keyword>
<dbReference type="GO" id="GO:0003677">
    <property type="term" value="F:DNA binding"/>
    <property type="evidence" value="ECO:0007669"/>
    <property type="project" value="UniProtKB-KW"/>
</dbReference>
<feature type="domain" description="IclR-ED" evidence="5">
    <location>
        <begin position="66"/>
        <end position="247"/>
    </location>
</feature>
<sequence>MSGVQSVDRAITVLELIAEHGEAGIGELATALGVHNSTALRLLGVLAEHGLVEQVGGRGVYRAGFALIPLAGRVAERLEVTTHAHPVCEELAARLGETVTIAIPDRGYAVNVDQARGPSMVTAHNWLGRLTPLHNTSTGKVLLASAVAADPDSLATALAPGTRLSRPALRTLAAELAHVQANGYAWALEEYEPGLHAVAVPIRDPDGVVIAALSVSGPSYRLPPQRIAEITSDVIAAAREISHRIDLHRP</sequence>
<dbReference type="Gene3D" id="3.30.450.40">
    <property type="match status" value="1"/>
</dbReference>
<dbReference type="Pfam" id="PF01614">
    <property type="entry name" value="IclR_C"/>
    <property type="match status" value="1"/>
</dbReference>
<gene>
    <name evidence="6" type="ORF">JOF36_007655</name>
</gene>
<dbReference type="RefSeq" id="WP_307862818.1">
    <property type="nucleotide sequence ID" value="NZ_JAGINU010000004.1"/>
</dbReference>
<dbReference type="InterPro" id="IPR036388">
    <property type="entry name" value="WH-like_DNA-bd_sf"/>
</dbReference>
<reference evidence="6 7" key="1">
    <citation type="submission" date="2021-03" db="EMBL/GenBank/DDBJ databases">
        <title>Sequencing the genomes of 1000 actinobacteria strains.</title>
        <authorList>
            <person name="Klenk H.-P."/>
        </authorList>
    </citation>
    <scope>NUCLEOTIDE SEQUENCE [LARGE SCALE GENOMIC DNA]</scope>
    <source>
        <strain evidence="6 7">DSM 45256</strain>
    </source>
</reference>
<organism evidence="6 7">
    <name type="scientific">Pseudonocardia parietis</name>
    <dbReference type="NCBI Taxonomy" id="570936"/>
    <lineage>
        <taxon>Bacteria</taxon>
        <taxon>Bacillati</taxon>
        <taxon>Actinomycetota</taxon>
        <taxon>Actinomycetes</taxon>
        <taxon>Pseudonocardiales</taxon>
        <taxon>Pseudonocardiaceae</taxon>
        <taxon>Pseudonocardia</taxon>
    </lineage>
</organism>
<keyword evidence="2 6" id="KW-0238">DNA-binding</keyword>